<dbReference type="SUPFAM" id="SSF49464">
    <property type="entry name" value="Carboxypeptidase regulatory domain-like"/>
    <property type="match status" value="1"/>
</dbReference>
<evidence type="ECO:0000313" key="2">
    <source>
        <dbReference type="EMBL" id="MFC4688980.1"/>
    </source>
</evidence>
<proteinExistence type="predicted"/>
<accession>A0ABV9L775</accession>
<gene>
    <name evidence="2" type="ORF">ACFO5T_00925</name>
</gene>
<keyword evidence="1" id="KW-0732">Signal</keyword>
<sequence length="269" mass="30349">MKLKIFILALLVSSQVFCQERKLIIVDSLSKKPLAFAHIFTGNNNEGLTSNATGEVILKQGYKKEVITITHLGYHTKTLKKEVYNDTIFLKEKNTNLTEVIVQNKKVQTLGYTNLKKTHYITTYGENIILAQHIPNKTGAAHTLKSLHYKIRAKKKDSLLVRAHIYSVDPITKKPNKELLSKSIIYPVRRKKGTLSIDIQDQYIEMPSEGLFIGLEWLGENNDAAYGFTAGNDSSINAFVTLAKLKNKIWLQSQVSGSYLRASFGVEVY</sequence>
<name>A0ABV9L775_9FLAO</name>
<dbReference type="InterPro" id="IPR008969">
    <property type="entry name" value="CarboxyPept-like_regulatory"/>
</dbReference>
<evidence type="ECO:0000256" key="1">
    <source>
        <dbReference type="SAM" id="SignalP"/>
    </source>
</evidence>
<dbReference type="RefSeq" id="WP_038598603.1">
    <property type="nucleotide sequence ID" value="NZ_JBHSHB010000007.1"/>
</dbReference>
<dbReference type="Proteomes" id="UP001595878">
    <property type="component" value="Unassembled WGS sequence"/>
</dbReference>
<keyword evidence="3" id="KW-1185">Reference proteome</keyword>
<protein>
    <submittedName>
        <fullName evidence="2">Carboxypeptidase-like regulatory domain-containing protein</fullName>
    </submittedName>
</protein>
<evidence type="ECO:0000313" key="3">
    <source>
        <dbReference type="Proteomes" id="UP001595878"/>
    </source>
</evidence>
<organism evidence="2 3">
    <name type="scientific">Dokdonia genika</name>
    <dbReference type="NCBI Taxonomy" id="308113"/>
    <lineage>
        <taxon>Bacteria</taxon>
        <taxon>Pseudomonadati</taxon>
        <taxon>Bacteroidota</taxon>
        <taxon>Flavobacteriia</taxon>
        <taxon>Flavobacteriales</taxon>
        <taxon>Flavobacteriaceae</taxon>
        <taxon>Dokdonia</taxon>
    </lineage>
</organism>
<feature type="chain" id="PRO_5045338000" evidence="1">
    <location>
        <begin position="19"/>
        <end position="269"/>
    </location>
</feature>
<comment type="caution">
    <text evidence="2">The sequence shown here is derived from an EMBL/GenBank/DDBJ whole genome shotgun (WGS) entry which is preliminary data.</text>
</comment>
<dbReference type="Pfam" id="PF13715">
    <property type="entry name" value="CarbopepD_reg_2"/>
    <property type="match status" value="1"/>
</dbReference>
<dbReference type="EMBL" id="JBHSHB010000007">
    <property type="protein sequence ID" value="MFC4688980.1"/>
    <property type="molecule type" value="Genomic_DNA"/>
</dbReference>
<reference evidence="3" key="1">
    <citation type="journal article" date="2019" name="Int. J. Syst. Evol. Microbiol.">
        <title>The Global Catalogue of Microorganisms (GCM) 10K type strain sequencing project: providing services to taxonomists for standard genome sequencing and annotation.</title>
        <authorList>
            <consortium name="The Broad Institute Genomics Platform"/>
            <consortium name="The Broad Institute Genome Sequencing Center for Infectious Disease"/>
            <person name="Wu L."/>
            <person name="Ma J."/>
        </authorList>
    </citation>
    <scope>NUCLEOTIDE SEQUENCE [LARGE SCALE GENOMIC DNA]</scope>
    <source>
        <strain evidence="3">CGMCC 4.7427</strain>
    </source>
</reference>
<feature type="signal peptide" evidence="1">
    <location>
        <begin position="1"/>
        <end position="18"/>
    </location>
</feature>